<reference evidence="5" key="1">
    <citation type="journal article" date="2013" name="Nature">
        <title>Draft genome of the wheat A-genome progenitor Triticum urartu.</title>
        <authorList>
            <person name="Ling H.Q."/>
            <person name="Zhao S."/>
            <person name="Liu D."/>
            <person name="Wang J."/>
            <person name="Sun H."/>
            <person name="Zhang C."/>
            <person name="Fan H."/>
            <person name="Li D."/>
            <person name="Dong L."/>
            <person name="Tao Y."/>
            <person name="Gao C."/>
            <person name="Wu H."/>
            <person name="Li Y."/>
            <person name="Cui Y."/>
            <person name="Guo X."/>
            <person name="Zheng S."/>
            <person name="Wang B."/>
            <person name="Yu K."/>
            <person name="Liang Q."/>
            <person name="Yang W."/>
            <person name="Lou X."/>
            <person name="Chen J."/>
            <person name="Feng M."/>
            <person name="Jian J."/>
            <person name="Zhang X."/>
            <person name="Luo G."/>
            <person name="Jiang Y."/>
            <person name="Liu J."/>
            <person name="Wang Z."/>
            <person name="Sha Y."/>
            <person name="Zhang B."/>
            <person name="Wu H."/>
            <person name="Tang D."/>
            <person name="Shen Q."/>
            <person name="Xue P."/>
            <person name="Zou S."/>
            <person name="Wang X."/>
            <person name="Liu X."/>
            <person name="Wang F."/>
            <person name="Yang Y."/>
            <person name="An X."/>
            <person name="Dong Z."/>
            <person name="Zhang K."/>
            <person name="Zhang X."/>
            <person name="Luo M.C."/>
            <person name="Dvorak J."/>
            <person name="Tong Y."/>
            <person name="Wang J."/>
            <person name="Yang H."/>
            <person name="Li Z."/>
            <person name="Wang D."/>
            <person name="Zhang A."/>
            <person name="Wang J."/>
        </authorList>
    </citation>
    <scope>NUCLEOTIDE SEQUENCE</scope>
    <source>
        <strain evidence="5">cv. G1812</strain>
    </source>
</reference>
<accession>A0A8R7K3M4</accession>
<reference evidence="4" key="2">
    <citation type="submission" date="2018-03" db="EMBL/GenBank/DDBJ databases">
        <title>The Triticum urartu genome reveals the dynamic nature of wheat genome evolution.</title>
        <authorList>
            <person name="Ling H."/>
            <person name="Ma B."/>
            <person name="Shi X."/>
            <person name="Liu H."/>
            <person name="Dong L."/>
            <person name="Sun H."/>
            <person name="Cao Y."/>
            <person name="Gao Q."/>
            <person name="Zheng S."/>
            <person name="Li Y."/>
            <person name="Yu Y."/>
            <person name="Du H."/>
            <person name="Qi M."/>
            <person name="Li Y."/>
            <person name="Yu H."/>
            <person name="Cui Y."/>
            <person name="Wang N."/>
            <person name="Chen C."/>
            <person name="Wu H."/>
            <person name="Zhao Y."/>
            <person name="Zhang J."/>
            <person name="Li Y."/>
            <person name="Zhou W."/>
            <person name="Zhang B."/>
            <person name="Hu W."/>
            <person name="Eijk M."/>
            <person name="Tang J."/>
            <person name="Witsenboer H."/>
            <person name="Zhao S."/>
            <person name="Li Z."/>
            <person name="Zhang A."/>
            <person name="Wang D."/>
            <person name="Liang C."/>
        </authorList>
    </citation>
    <scope>NUCLEOTIDE SEQUENCE [LARGE SCALE GENOMIC DNA]</scope>
    <source>
        <strain evidence="4">cv. G1812</strain>
    </source>
</reference>
<dbReference type="PANTHER" id="PTHR45631:SF114">
    <property type="entry name" value="OS05G0525800 PROTEIN"/>
    <property type="match status" value="1"/>
</dbReference>
<proteinExistence type="predicted"/>
<protein>
    <recommendedName>
        <fullName evidence="3">Malectin-like domain-containing protein</fullName>
    </recommendedName>
</protein>
<feature type="domain" description="Malectin-like" evidence="3">
    <location>
        <begin position="43"/>
        <end position="146"/>
    </location>
</feature>
<dbReference type="PANTHER" id="PTHR45631">
    <property type="entry name" value="OS07G0107800 PROTEIN-RELATED"/>
    <property type="match status" value="1"/>
</dbReference>
<evidence type="ECO:0000256" key="2">
    <source>
        <dbReference type="SAM" id="SignalP"/>
    </source>
</evidence>
<keyword evidence="2" id="KW-0732">Signal</keyword>
<dbReference type="Pfam" id="PF12819">
    <property type="entry name" value="Malectin_like"/>
    <property type="match status" value="1"/>
</dbReference>
<dbReference type="Proteomes" id="UP000015106">
    <property type="component" value="Chromosome 1"/>
</dbReference>
<reference evidence="4" key="3">
    <citation type="submission" date="2022-06" db="UniProtKB">
        <authorList>
            <consortium name="EnsemblPlants"/>
        </authorList>
    </citation>
    <scope>IDENTIFICATION</scope>
</reference>
<feature type="signal peptide" evidence="2">
    <location>
        <begin position="1"/>
        <end position="33"/>
    </location>
</feature>
<keyword evidence="5" id="KW-1185">Reference proteome</keyword>
<dbReference type="InterPro" id="IPR024788">
    <property type="entry name" value="Malectin-like_Carb-bd_dom"/>
</dbReference>
<evidence type="ECO:0000256" key="1">
    <source>
        <dbReference type="ARBA" id="ARBA00004167"/>
    </source>
</evidence>
<dbReference type="Gramene" id="TuG1812G0100003883.01.T01">
    <property type="protein sequence ID" value="TuG1812G0100003883.01.T01"/>
    <property type="gene ID" value="TuG1812G0100003883.01"/>
</dbReference>
<name>A0A8R7K3M4_TRIUA</name>
<dbReference type="GO" id="GO:0016020">
    <property type="term" value="C:membrane"/>
    <property type="evidence" value="ECO:0007669"/>
    <property type="project" value="UniProtKB-SubCell"/>
</dbReference>
<evidence type="ECO:0000313" key="5">
    <source>
        <dbReference type="Proteomes" id="UP000015106"/>
    </source>
</evidence>
<sequence>MEQSTQQRTMAATRWLLLLLCIAAAGGMLGARAQPDNKGFISIDCGLSEEIGFVDNTTKLSYAPDAGFVDAGTNHIISPEYVTNVSSSLAKNWYSLRSFTAGTRNCYTLRSLMPGLKYLIRGKFMYGNYDGLDKPPMFDLSYRGQLLAHSELLKLSDNDISGGHHFCAKRLRAGLPG</sequence>
<dbReference type="EnsemblPlants" id="TuG1812G0100003883.01.T01">
    <property type="protein sequence ID" value="TuG1812G0100003883.01.T01"/>
    <property type="gene ID" value="TuG1812G0100003883.01"/>
</dbReference>
<comment type="subcellular location">
    <subcellularLocation>
        <location evidence="1">Membrane</location>
        <topology evidence="1">Single-pass membrane protein</topology>
    </subcellularLocation>
</comment>
<organism evidence="4 5">
    <name type="scientific">Triticum urartu</name>
    <name type="common">Red wild einkorn</name>
    <name type="synonym">Crithodium urartu</name>
    <dbReference type="NCBI Taxonomy" id="4572"/>
    <lineage>
        <taxon>Eukaryota</taxon>
        <taxon>Viridiplantae</taxon>
        <taxon>Streptophyta</taxon>
        <taxon>Embryophyta</taxon>
        <taxon>Tracheophyta</taxon>
        <taxon>Spermatophyta</taxon>
        <taxon>Magnoliopsida</taxon>
        <taxon>Liliopsida</taxon>
        <taxon>Poales</taxon>
        <taxon>Poaceae</taxon>
        <taxon>BOP clade</taxon>
        <taxon>Pooideae</taxon>
        <taxon>Triticodae</taxon>
        <taxon>Triticeae</taxon>
        <taxon>Triticinae</taxon>
        <taxon>Triticum</taxon>
    </lineage>
</organism>
<evidence type="ECO:0000259" key="3">
    <source>
        <dbReference type="Pfam" id="PF12819"/>
    </source>
</evidence>
<feature type="chain" id="PRO_5035762375" description="Malectin-like domain-containing protein" evidence="2">
    <location>
        <begin position="34"/>
        <end position="177"/>
    </location>
</feature>
<dbReference type="AlphaFoldDB" id="A0A8R7K3M4"/>
<evidence type="ECO:0000313" key="4">
    <source>
        <dbReference type="EnsemblPlants" id="TuG1812G0100003883.01.T01"/>
    </source>
</evidence>